<gene>
    <name evidence="2" type="ORF">EV652_105397</name>
</gene>
<evidence type="ECO:0000256" key="1">
    <source>
        <dbReference type="SAM" id="MobiDB-lite"/>
    </source>
</evidence>
<reference evidence="2 3" key="1">
    <citation type="journal article" date="2015" name="Stand. Genomic Sci.">
        <title>Genomic Encyclopedia of Bacterial and Archaeal Type Strains, Phase III: the genomes of soil and plant-associated and newly described type strains.</title>
        <authorList>
            <person name="Whitman W.B."/>
            <person name="Woyke T."/>
            <person name="Klenk H.P."/>
            <person name="Zhou Y."/>
            <person name="Lilburn T.G."/>
            <person name="Beck B.J."/>
            <person name="De Vos P."/>
            <person name="Vandamme P."/>
            <person name="Eisen J.A."/>
            <person name="Garrity G."/>
            <person name="Hugenholtz P."/>
            <person name="Kyrpides N.C."/>
        </authorList>
    </citation>
    <scope>NUCLEOTIDE SEQUENCE [LARGE SCALE GENOMIC DNA]</scope>
    <source>
        <strain evidence="2 3">VKM Ac-2572</strain>
    </source>
</reference>
<dbReference type="EMBL" id="SLWN01000005">
    <property type="protein sequence ID" value="TCO30403.1"/>
    <property type="molecule type" value="Genomic_DNA"/>
</dbReference>
<evidence type="ECO:0000313" key="2">
    <source>
        <dbReference type="EMBL" id="TCO30403.1"/>
    </source>
</evidence>
<keyword evidence="3" id="KW-1185">Reference proteome</keyword>
<protein>
    <submittedName>
        <fullName evidence="2">Uncharacterized protein</fullName>
    </submittedName>
</protein>
<proteinExistence type="predicted"/>
<evidence type="ECO:0000313" key="3">
    <source>
        <dbReference type="Proteomes" id="UP000294508"/>
    </source>
</evidence>
<dbReference type="Proteomes" id="UP000294508">
    <property type="component" value="Unassembled WGS sequence"/>
</dbReference>
<sequence length="242" mass="25854">MAGGLRALTRVRTTEGLIEAMDGLASSLNTASSQLGETTVTSPLTGVHQVLQARLRVAATSMSGSKSHSVELNARCGGVAYTSEKVQRQLLADLNSAIVALRKLKLRFGSTLPDPGPEPEDMRPSNGDVLVRSGATGIGRLRVTNGTSKDVAVSVVSTGQPPSKPQVMMYIQARKTATISRIGGAYTLYFKSGSDWNPKRRQFSADCSFQKFDQSFGRNEGWQIDLQPTIAGNASTSEVEAY</sequence>
<organism evidence="2 3">
    <name type="scientific">Kribbella steppae</name>
    <dbReference type="NCBI Taxonomy" id="2512223"/>
    <lineage>
        <taxon>Bacteria</taxon>
        <taxon>Bacillati</taxon>
        <taxon>Actinomycetota</taxon>
        <taxon>Actinomycetes</taxon>
        <taxon>Propionibacteriales</taxon>
        <taxon>Kribbellaceae</taxon>
        <taxon>Kribbella</taxon>
    </lineage>
</organism>
<name>A0A4R2HKN7_9ACTN</name>
<accession>A0A4R2HKN7</accession>
<dbReference type="AlphaFoldDB" id="A0A4R2HKN7"/>
<feature type="region of interest" description="Disordered" evidence="1">
    <location>
        <begin position="110"/>
        <end position="129"/>
    </location>
</feature>
<comment type="caution">
    <text evidence="2">The sequence shown here is derived from an EMBL/GenBank/DDBJ whole genome shotgun (WGS) entry which is preliminary data.</text>
</comment>